<keyword evidence="10" id="KW-1185">Reference proteome</keyword>
<gene>
    <name evidence="9" type="ORF">rosag_04990</name>
</gene>
<dbReference type="EMBL" id="BRXS01000001">
    <property type="protein sequence ID" value="GLC23986.1"/>
    <property type="molecule type" value="Genomic_DNA"/>
</dbReference>
<dbReference type="SUPFAM" id="SSF55874">
    <property type="entry name" value="ATPase domain of HSP90 chaperone/DNA topoisomerase II/histidine kinase"/>
    <property type="match status" value="1"/>
</dbReference>
<keyword evidence="7" id="KW-0472">Membrane</keyword>
<dbReference type="InterPro" id="IPR003661">
    <property type="entry name" value="HisK_dim/P_dom"/>
</dbReference>
<dbReference type="InterPro" id="IPR036097">
    <property type="entry name" value="HisK_dim/P_sf"/>
</dbReference>
<dbReference type="SUPFAM" id="SSF47384">
    <property type="entry name" value="Homodimeric domain of signal transducing histidine kinase"/>
    <property type="match status" value="1"/>
</dbReference>
<dbReference type="PANTHER" id="PTHR43547:SF2">
    <property type="entry name" value="HYBRID SIGNAL TRANSDUCTION HISTIDINE KINASE C"/>
    <property type="match status" value="1"/>
</dbReference>
<dbReference type="CDD" id="cd00075">
    <property type="entry name" value="HATPase"/>
    <property type="match status" value="1"/>
</dbReference>
<accession>A0AA37Q6M8</accession>
<evidence type="ECO:0000313" key="10">
    <source>
        <dbReference type="Proteomes" id="UP001161325"/>
    </source>
</evidence>
<dbReference type="Pfam" id="PF00512">
    <property type="entry name" value="HisKA"/>
    <property type="match status" value="1"/>
</dbReference>
<proteinExistence type="predicted"/>
<comment type="caution">
    <text evidence="9">The sequence shown here is derived from an EMBL/GenBank/DDBJ whole genome shotgun (WGS) entry which is preliminary data.</text>
</comment>
<keyword evidence="6" id="KW-0902">Two-component regulatory system</keyword>
<dbReference type="EC" id="2.7.13.3" evidence="2"/>
<dbReference type="InterPro" id="IPR036890">
    <property type="entry name" value="HATPase_C_sf"/>
</dbReference>
<dbReference type="InterPro" id="IPR004358">
    <property type="entry name" value="Sig_transdc_His_kin-like_C"/>
</dbReference>
<keyword evidence="7" id="KW-0812">Transmembrane</keyword>
<evidence type="ECO:0000313" key="9">
    <source>
        <dbReference type="EMBL" id="GLC23986.1"/>
    </source>
</evidence>
<feature type="transmembrane region" description="Helical" evidence="7">
    <location>
        <begin position="17"/>
        <end position="36"/>
    </location>
</feature>
<dbReference type="InterPro" id="IPR005467">
    <property type="entry name" value="His_kinase_dom"/>
</dbReference>
<keyword evidence="3" id="KW-0597">Phosphoprotein</keyword>
<dbReference type="PROSITE" id="PS50109">
    <property type="entry name" value="HIS_KIN"/>
    <property type="match status" value="1"/>
</dbReference>
<dbReference type="RefSeq" id="WP_284348433.1">
    <property type="nucleotide sequence ID" value="NZ_BRXS01000001.1"/>
</dbReference>
<keyword evidence="4" id="KW-0808">Transferase</keyword>
<keyword evidence="5" id="KW-0418">Kinase</keyword>
<sequence length="589" mass="63900">MPSLFPGAGPGPEGRRVGVLVALLVASFALTAVLAWQAMDAAHSHRATAERTLRDYAQFAALQMASRAKEGIYARASGVLARPTDLMGGERPDAAARLAAQLDSALDMRHKKGCVDPRRGFTTAAASIGPHDRSRFLFRLDLRTNELRQVLGCAGGPPRDWLRETVAHHALGVFRKSWDHADVVAEAGGKRWMLAYAVRFDDWDKPAAAFGFGAPFRDFAKPVFVDAMRYGALLPPSLVGGTPNDSLLSVVVTDDRGAELYRSAVEYDSPFTAQYRLDKFGGLVVNLTLRPDVADRLVIGGLPRQRLPQLLALLALTGALVIVAILQIRREYALARLRADFVSNISHELRTPLAQVRMFAETLLLGRVRSEAEGRRSLEIIDQEARRLTHLVENVLQFSRSERRVTRLSPEPTRLADEVRDTVEAFTPIAQARGVSVACEPTCDVHASVDRAALRQALLNLLDNAVKYGPTGQTVRVGLRAVGPFAHLWVEDQGPGIAPRDRERVWLPFFRLERDAGSAVAGSGIGLAVVRDLVTLHGGRVRVEDAPGGGARLLLELPADAAPAVPPVDVPPHAMPAPLGVAREPHSVS</sequence>
<dbReference type="AlphaFoldDB" id="A0AA37Q6M8"/>
<dbReference type="CDD" id="cd00082">
    <property type="entry name" value="HisKA"/>
    <property type="match status" value="1"/>
</dbReference>
<evidence type="ECO:0000256" key="1">
    <source>
        <dbReference type="ARBA" id="ARBA00000085"/>
    </source>
</evidence>
<dbReference type="PRINTS" id="PR00344">
    <property type="entry name" value="BCTRLSENSOR"/>
</dbReference>
<feature type="transmembrane region" description="Helical" evidence="7">
    <location>
        <begin position="310"/>
        <end position="328"/>
    </location>
</feature>
<evidence type="ECO:0000256" key="3">
    <source>
        <dbReference type="ARBA" id="ARBA00022553"/>
    </source>
</evidence>
<dbReference type="InterPro" id="IPR003594">
    <property type="entry name" value="HATPase_dom"/>
</dbReference>
<dbReference type="Gene3D" id="1.10.287.130">
    <property type="match status" value="1"/>
</dbReference>
<organism evidence="9 10">
    <name type="scientific">Roseisolibacter agri</name>
    <dbReference type="NCBI Taxonomy" id="2014610"/>
    <lineage>
        <taxon>Bacteria</taxon>
        <taxon>Pseudomonadati</taxon>
        <taxon>Gemmatimonadota</taxon>
        <taxon>Gemmatimonadia</taxon>
        <taxon>Gemmatimonadales</taxon>
        <taxon>Gemmatimonadaceae</taxon>
        <taxon>Roseisolibacter</taxon>
    </lineage>
</organism>
<evidence type="ECO:0000256" key="2">
    <source>
        <dbReference type="ARBA" id="ARBA00012438"/>
    </source>
</evidence>
<keyword evidence="7" id="KW-1133">Transmembrane helix</keyword>
<comment type="catalytic activity">
    <reaction evidence="1">
        <text>ATP + protein L-histidine = ADP + protein N-phospho-L-histidine.</text>
        <dbReference type="EC" id="2.7.13.3"/>
    </reaction>
</comment>
<dbReference type="Proteomes" id="UP001161325">
    <property type="component" value="Unassembled WGS sequence"/>
</dbReference>
<dbReference type="GO" id="GO:0000155">
    <property type="term" value="F:phosphorelay sensor kinase activity"/>
    <property type="evidence" value="ECO:0007669"/>
    <property type="project" value="InterPro"/>
</dbReference>
<dbReference type="Gene3D" id="3.30.565.10">
    <property type="entry name" value="Histidine kinase-like ATPase, C-terminal domain"/>
    <property type="match status" value="1"/>
</dbReference>
<protein>
    <recommendedName>
        <fullName evidence="2">histidine kinase</fullName>
        <ecNumber evidence="2">2.7.13.3</ecNumber>
    </recommendedName>
</protein>
<evidence type="ECO:0000256" key="5">
    <source>
        <dbReference type="ARBA" id="ARBA00022777"/>
    </source>
</evidence>
<reference evidence="9" key="1">
    <citation type="submission" date="2022-08" db="EMBL/GenBank/DDBJ databases">
        <title>Draft genome sequencing of Roseisolibacter agri AW1220.</title>
        <authorList>
            <person name="Tobiishi Y."/>
            <person name="Tonouchi A."/>
        </authorList>
    </citation>
    <scope>NUCLEOTIDE SEQUENCE</scope>
    <source>
        <strain evidence="9">AW1220</strain>
    </source>
</reference>
<dbReference type="SMART" id="SM00387">
    <property type="entry name" value="HATPase_c"/>
    <property type="match status" value="1"/>
</dbReference>
<evidence type="ECO:0000256" key="4">
    <source>
        <dbReference type="ARBA" id="ARBA00022679"/>
    </source>
</evidence>
<feature type="domain" description="Histidine kinase" evidence="8">
    <location>
        <begin position="344"/>
        <end position="561"/>
    </location>
</feature>
<dbReference type="Pfam" id="PF02518">
    <property type="entry name" value="HATPase_c"/>
    <property type="match status" value="1"/>
</dbReference>
<dbReference type="SMART" id="SM00388">
    <property type="entry name" value="HisKA"/>
    <property type="match status" value="1"/>
</dbReference>
<dbReference type="PANTHER" id="PTHR43547">
    <property type="entry name" value="TWO-COMPONENT HISTIDINE KINASE"/>
    <property type="match status" value="1"/>
</dbReference>
<evidence type="ECO:0000259" key="8">
    <source>
        <dbReference type="PROSITE" id="PS50109"/>
    </source>
</evidence>
<name>A0AA37Q6M8_9BACT</name>
<evidence type="ECO:0000256" key="7">
    <source>
        <dbReference type="SAM" id="Phobius"/>
    </source>
</evidence>
<dbReference type="FunFam" id="1.10.287.130:FF:000001">
    <property type="entry name" value="Two-component sensor histidine kinase"/>
    <property type="match status" value="1"/>
</dbReference>
<evidence type="ECO:0000256" key="6">
    <source>
        <dbReference type="ARBA" id="ARBA00023012"/>
    </source>
</evidence>